<dbReference type="GO" id="GO:0004359">
    <property type="term" value="F:glutaminase activity"/>
    <property type="evidence" value="ECO:0007669"/>
    <property type="project" value="UniProtKB-UniRule"/>
</dbReference>
<feature type="binding site" evidence="6">
    <location>
        <position position="194"/>
    </location>
    <ligand>
        <name>substrate</name>
    </ligand>
</feature>
<evidence type="ECO:0000256" key="2">
    <source>
        <dbReference type="ARBA" id="ARBA00011881"/>
    </source>
</evidence>
<dbReference type="GO" id="GO:0006543">
    <property type="term" value="P:L-glutamine catabolic process"/>
    <property type="evidence" value="ECO:0007669"/>
    <property type="project" value="TreeGrafter"/>
</dbReference>
<dbReference type="NCBIfam" id="NF002132">
    <property type="entry name" value="PRK00971.1-1"/>
    <property type="match status" value="1"/>
</dbReference>
<keyword evidence="6" id="KW-0007">Acetylation</keyword>
<evidence type="ECO:0000256" key="4">
    <source>
        <dbReference type="ARBA" id="ARBA00022801"/>
    </source>
</evidence>
<keyword evidence="9" id="KW-1185">Reference proteome</keyword>
<feature type="binding site" evidence="6">
    <location>
        <position position="264"/>
    </location>
    <ligand>
        <name>substrate</name>
    </ligand>
</feature>
<dbReference type="AlphaFoldDB" id="A0A5F0K5Z1"/>
<dbReference type="PANTHER" id="PTHR12544">
    <property type="entry name" value="GLUTAMINASE"/>
    <property type="match status" value="1"/>
</dbReference>
<dbReference type="EMBL" id="QORL01000053">
    <property type="protein sequence ID" value="TFF71854.1"/>
    <property type="molecule type" value="Genomic_DNA"/>
</dbReference>
<evidence type="ECO:0000313" key="9">
    <source>
        <dbReference type="Proteomes" id="UP000297720"/>
    </source>
</evidence>
<comment type="similarity">
    <text evidence="1 6">Belongs to the glutaminase family.</text>
</comment>
<keyword evidence="4 6" id="KW-0378">Hydrolase</keyword>
<dbReference type="InterPro" id="IPR015868">
    <property type="entry name" value="Glutaminase"/>
</dbReference>
<evidence type="ECO:0000313" key="10">
    <source>
        <dbReference type="Proteomes" id="UP000297914"/>
    </source>
</evidence>
<name>A0A5F0K5Z1_9GAMM</name>
<dbReference type="OrthoDB" id="9788822at2"/>
<feature type="binding site" evidence="6">
    <location>
        <position position="170"/>
    </location>
    <ligand>
        <name>substrate</name>
    </ligand>
</feature>
<dbReference type="PANTHER" id="PTHR12544:SF29">
    <property type="entry name" value="GLUTAMINASE"/>
    <property type="match status" value="1"/>
</dbReference>
<protein>
    <recommendedName>
        <fullName evidence="3 6">Glutaminase</fullName>
        <ecNumber evidence="3 6">3.5.1.2</ecNumber>
    </recommendedName>
</protein>
<evidence type="ECO:0000256" key="6">
    <source>
        <dbReference type="HAMAP-Rule" id="MF_00313"/>
    </source>
</evidence>
<feature type="binding site" evidence="6">
    <location>
        <position position="246"/>
    </location>
    <ligand>
        <name>substrate</name>
    </ligand>
</feature>
<feature type="binding site" evidence="6">
    <location>
        <position position="68"/>
    </location>
    <ligand>
        <name>substrate</name>
    </ligand>
</feature>
<accession>A0A5F0K5Z1</accession>
<dbReference type="NCBIfam" id="TIGR03814">
    <property type="entry name" value="Gln_ase"/>
    <property type="match status" value="1"/>
</dbReference>
<evidence type="ECO:0000256" key="5">
    <source>
        <dbReference type="ARBA" id="ARBA00049534"/>
    </source>
</evidence>
<comment type="caution">
    <text evidence="8">The sequence shown here is derived from an EMBL/GenBank/DDBJ whole genome shotgun (WGS) entry which is preliminary data.</text>
</comment>
<dbReference type="Gene3D" id="3.40.710.10">
    <property type="entry name" value="DD-peptidase/beta-lactamase superfamily"/>
    <property type="match status" value="1"/>
</dbReference>
<dbReference type="Proteomes" id="UP000297914">
    <property type="component" value="Unassembled WGS sequence"/>
</dbReference>
<dbReference type="GO" id="GO:0006537">
    <property type="term" value="P:glutamate biosynthetic process"/>
    <property type="evidence" value="ECO:0007669"/>
    <property type="project" value="TreeGrafter"/>
</dbReference>
<dbReference type="Proteomes" id="UP000297720">
    <property type="component" value="Unassembled WGS sequence"/>
</dbReference>
<feature type="binding site" evidence="6">
    <location>
        <position position="119"/>
    </location>
    <ligand>
        <name>substrate</name>
    </ligand>
</feature>
<evidence type="ECO:0000256" key="1">
    <source>
        <dbReference type="ARBA" id="ARBA00011076"/>
    </source>
</evidence>
<comment type="catalytic activity">
    <reaction evidence="5 6">
        <text>L-glutamine + H2O = L-glutamate + NH4(+)</text>
        <dbReference type="Rhea" id="RHEA:15889"/>
        <dbReference type="ChEBI" id="CHEBI:15377"/>
        <dbReference type="ChEBI" id="CHEBI:28938"/>
        <dbReference type="ChEBI" id="CHEBI:29985"/>
        <dbReference type="ChEBI" id="CHEBI:58359"/>
        <dbReference type="EC" id="3.5.1.2"/>
    </reaction>
</comment>
<feature type="binding site" evidence="6">
    <location>
        <position position="163"/>
    </location>
    <ligand>
        <name>substrate</name>
    </ligand>
</feature>
<dbReference type="InterPro" id="IPR012338">
    <property type="entry name" value="Beta-lactam/transpept-like"/>
</dbReference>
<dbReference type="EMBL" id="QORK01000053">
    <property type="protein sequence ID" value="TFF74948.1"/>
    <property type="molecule type" value="Genomic_DNA"/>
</dbReference>
<evidence type="ECO:0000313" key="8">
    <source>
        <dbReference type="EMBL" id="TFF74948.1"/>
    </source>
</evidence>
<comment type="subunit">
    <text evidence="2 6">Homotetramer.</text>
</comment>
<evidence type="ECO:0000313" key="7">
    <source>
        <dbReference type="EMBL" id="TFF71854.1"/>
    </source>
</evidence>
<dbReference type="SUPFAM" id="SSF56601">
    <property type="entry name" value="beta-lactamase/transpeptidase-like"/>
    <property type="match status" value="1"/>
</dbReference>
<dbReference type="Pfam" id="PF04960">
    <property type="entry name" value="Glutaminase"/>
    <property type="match status" value="1"/>
</dbReference>
<proteinExistence type="inferred from homology"/>
<reference evidence="8 10" key="1">
    <citation type="submission" date="2018-06" db="EMBL/GenBank/DDBJ databases">
        <title>Occurrence of a novel blaKPC-2- and qnrS2- harbouring IncP6 plasmid from Aeromonas taiwanensis isolates recovered from the river sediments.</title>
        <authorList>
            <person name="Zheng B."/>
            <person name="Yu X."/>
            <person name="Xiao Y."/>
        </authorList>
    </citation>
    <scope>NUCLEOTIDE SEQUENCE [LARGE SCALE GENOMIC DNA]</scope>
    <source>
        <strain evidence="7 9">1713</strain>
        <strain evidence="8 10">198</strain>
    </source>
</reference>
<dbReference type="HAMAP" id="MF_00313">
    <property type="entry name" value="Glutaminase"/>
    <property type="match status" value="1"/>
</dbReference>
<sequence>MELPMVLSSELLASILEEVRPLLGQGKVADYIPALAQVPADRLGIAVCTVEGELFTAGDAFEPFSIQSISKALSLTLALTLYQEEEIWARVGKEPSGQPFNSLVQLEFEHGIPRNPFINAGALVVSDLLETRLTAPRQRTLELARRLSGNPAIMADQVVARSEYQHSARNAAIAYLMKAYGNFENEVDKVLQSYFNACAIRMSCVDLARTFIYLANRGVPLNETAPLLPARTTKQVNALLATCGLYDEAGDFAYRVGMPGKSGVGGGIMALIPGELCVCVWSPELNKAGNSLAGTAALELLAERLGRSIF</sequence>
<dbReference type="EC" id="3.5.1.2" evidence="3 6"/>
<organism evidence="8 10">
    <name type="scientific">Aeromonas taiwanensis</name>
    <dbReference type="NCBI Taxonomy" id="633417"/>
    <lineage>
        <taxon>Bacteria</taxon>
        <taxon>Pseudomonadati</taxon>
        <taxon>Pseudomonadota</taxon>
        <taxon>Gammaproteobacteria</taxon>
        <taxon>Aeromonadales</taxon>
        <taxon>Aeromonadaceae</taxon>
        <taxon>Aeromonas</taxon>
    </lineage>
</organism>
<evidence type="ECO:0000256" key="3">
    <source>
        <dbReference type="ARBA" id="ARBA00012918"/>
    </source>
</evidence>
<gene>
    <name evidence="6" type="primary">glsA</name>
    <name evidence="7" type="ORF">DRM93_19070</name>
    <name evidence="8" type="ORF">DRM94_19070</name>
</gene>
<dbReference type="NCBIfam" id="NF002133">
    <property type="entry name" value="PRK00971.1-2"/>
    <property type="match status" value="1"/>
</dbReference>
<dbReference type="FunFam" id="3.40.710.10:FF:000005">
    <property type="entry name" value="Glutaminase"/>
    <property type="match status" value="1"/>
</dbReference>